<dbReference type="InterPro" id="IPR016181">
    <property type="entry name" value="Acyl_CoA_acyltransferase"/>
</dbReference>
<keyword evidence="1" id="KW-0808">Transferase</keyword>
<keyword evidence="2" id="KW-0012">Acyltransferase</keyword>
<evidence type="ECO:0000313" key="5">
    <source>
        <dbReference type="Proteomes" id="UP001549363"/>
    </source>
</evidence>
<dbReference type="EMBL" id="JBEPSB010000030">
    <property type="protein sequence ID" value="MET4563040.1"/>
    <property type="molecule type" value="Genomic_DNA"/>
</dbReference>
<protein>
    <submittedName>
        <fullName evidence="4">Ribosomal protein S18 acetylase RimI-like enzyme</fullName>
    </submittedName>
</protein>
<dbReference type="CDD" id="cd04301">
    <property type="entry name" value="NAT_SF"/>
    <property type="match status" value="1"/>
</dbReference>
<dbReference type="Pfam" id="PF00583">
    <property type="entry name" value="Acetyltransf_1"/>
    <property type="match status" value="1"/>
</dbReference>
<dbReference type="RefSeq" id="WP_354472960.1">
    <property type="nucleotide sequence ID" value="NZ_JBEPSB010000030.1"/>
</dbReference>
<dbReference type="InterPro" id="IPR051556">
    <property type="entry name" value="N-term/lysine_N-AcTrnsfr"/>
</dbReference>
<dbReference type="PANTHER" id="PTHR42919">
    <property type="entry name" value="N-ALPHA-ACETYLTRANSFERASE"/>
    <property type="match status" value="1"/>
</dbReference>
<comment type="caution">
    <text evidence="4">The sequence shown here is derived from an EMBL/GenBank/DDBJ whole genome shotgun (WGS) entry which is preliminary data.</text>
</comment>
<sequence length="153" mass="17552">MKIKIATLDDIQQIEVLYEELFFEMSALQPKYLKPAKQDVVFIKNTINEKKSDILIADINNRVVGFLLIQESTTPPYSCLIDHNYAFIIDVIVGSQYQNHGIGSALLLEAKKWAEKRNLDYLELNVLSENTGAIALYEKHGFKDTSHTMRLEF</sequence>
<keyword evidence="5" id="KW-1185">Reference proteome</keyword>
<feature type="domain" description="N-acetyltransferase" evidence="3">
    <location>
        <begin position="1"/>
        <end position="153"/>
    </location>
</feature>
<name>A0ABV2PPZ0_9BACI</name>
<dbReference type="PANTHER" id="PTHR42919:SF8">
    <property type="entry name" value="N-ALPHA-ACETYLTRANSFERASE 50"/>
    <property type="match status" value="1"/>
</dbReference>
<evidence type="ECO:0000259" key="3">
    <source>
        <dbReference type="PROSITE" id="PS51186"/>
    </source>
</evidence>
<dbReference type="Gene3D" id="3.40.630.30">
    <property type="match status" value="1"/>
</dbReference>
<evidence type="ECO:0000256" key="2">
    <source>
        <dbReference type="ARBA" id="ARBA00023315"/>
    </source>
</evidence>
<reference evidence="4 5" key="1">
    <citation type="submission" date="2024-06" db="EMBL/GenBank/DDBJ databases">
        <title>Sorghum-associated microbial communities from plants grown in Nebraska, USA.</title>
        <authorList>
            <person name="Schachtman D."/>
        </authorList>
    </citation>
    <scope>NUCLEOTIDE SEQUENCE [LARGE SCALE GENOMIC DNA]</scope>
    <source>
        <strain evidence="4 5">736</strain>
    </source>
</reference>
<organism evidence="4 5">
    <name type="scientific">Lysinibacillus parviboronicapiens</name>
    <dbReference type="NCBI Taxonomy" id="436516"/>
    <lineage>
        <taxon>Bacteria</taxon>
        <taxon>Bacillati</taxon>
        <taxon>Bacillota</taxon>
        <taxon>Bacilli</taxon>
        <taxon>Bacillales</taxon>
        <taxon>Bacillaceae</taxon>
        <taxon>Lysinibacillus</taxon>
    </lineage>
</organism>
<dbReference type="InterPro" id="IPR000182">
    <property type="entry name" value="GNAT_dom"/>
</dbReference>
<evidence type="ECO:0000256" key="1">
    <source>
        <dbReference type="ARBA" id="ARBA00022679"/>
    </source>
</evidence>
<dbReference type="PROSITE" id="PS51186">
    <property type="entry name" value="GNAT"/>
    <property type="match status" value="1"/>
</dbReference>
<evidence type="ECO:0000313" key="4">
    <source>
        <dbReference type="EMBL" id="MET4563040.1"/>
    </source>
</evidence>
<proteinExistence type="predicted"/>
<accession>A0ABV2PPZ0</accession>
<dbReference type="SUPFAM" id="SSF55729">
    <property type="entry name" value="Acyl-CoA N-acyltransferases (Nat)"/>
    <property type="match status" value="1"/>
</dbReference>
<dbReference type="Proteomes" id="UP001549363">
    <property type="component" value="Unassembled WGS sequence"/>
</dbReference>
<gene>
    <name evidence="4" type="ORF">ABIA69_004233</name>
</gene>